<dbReference type="AlphaFoldDB" id="A0A242MPF5"/>
<organism evidence="2 3">
    <name type="scientific">Caballeronia sordidicola</name>
    <name type="common">Burkholderia sordidicola</name>
    <dbReference type="NCBI Taxonomy" id="196367"/>
    <lineage>
        <taxon>Bacteria</taxon>
        <taxon>Pseudomonadati</taxon>
        <taxon>Pseudomonadota</taxon>
        <taxon>Betaproteobacteria</taxon>
        <taxon>Burkholderiales</taxon>
        <taxon>Burkholderiaceae</taxon>
        <taxon>Caballeronia</taxon>
    </lineage>
</organism>
<evidence type="ECO:0000313" key="2">
    <source>
        <dbReference type="EMBL" id="OTP72872.1"/>
    </source>
</evidence>
<protein>
    <submittedName>
        <fullName evidence="2">Uncharacterized protein</fullName>
    </submittedName>
</protein>
<comment type="caution">
    <text evidence="2">The sequence shown here is derived from an EMBL/GenBank/DDBJ whole genome shotgun (WGS) entry which is preliminary data.</text>
</comment>
<accession>A0A242MPF5</accession>
<name>A0A242MPF5_CABSO</name>
<proteinExistence type="predicted"/>
<gene>
    <name evidence="2" type="ORF">PAMC26510_20760</name>
</gene>
<sequence length="77" mass="8584">MREVMDRLAERLQAGIAVQTEQHKAPSPARDLKLAIDTRLAQVDVDREARQAIAQAPKPQRNTERDVAKQTAPSVAR</sequence>
<reference evidence="2 3" key="1">
    <citation type="submission" date="2017-03" db="EMBL/GenBank/DDBJ databases">
        <title>Genome analysis of strain PAMC 26510.</title>
        <authorList>
            <person name="Oh H.-M."/>
            <person name="Yang J.-A."/>
        </authorList>
    </citation>
    <scope>NUCLEOTIDE SEQUENCE [LARGE SCALE GENOMIC DNA]</scope>
    <source>
        <strain evidence="2 3">PAMC 26510</strain>
    </source>
</reference>
<dbReference type="Proteomes" id="UP000194546">
    <property type="component" value="Unassembled WGS sequence"/>
</dbReference>
<evidence type="ECO:0000256" key="1">
    <source>
        <dbReference type="SAM" id="MobiDB-lite"/>
    </source>
</evidence>
<feature type="region of interest" description="Disordered" evidence="1">
    <location>
        <begin position="52"/>
        <end position="77"/>
    </location>
</feature>
<evidence type="ECO:0000313" key="3">
    <source>
        <dbReference type="Proteomes" id="UP000194546"/>
    </source>
</evidence>
<dbReference type="EMBL" id="NBTY01000103">
    <property type="protein sequence ID" value="OTP72872.1"/>
    <property type="molecule type" value="Genomic_DNA"/>
</dbReference>